<evidence type="ECO:0000256" key="1">
    <source>
        <dbReference type="SAM" id="MobiDB-lite"/>
    </source>
</evidence>
<gene>
    <name evidence="2" type="ORF">HC031_30685</name>
</gene>
<feature type="region of interest" description="Disordered" evidence="1">
    <location>
        <begin position="138"/>
        <end position="199"/>
    </location>
</feature>
<sequence>MPCNTGDVEDDDRVSTRPLNAATSASAASPLGLGAAADDSAGDGSAVADAADPHLSDRIRAHRRRYRRGRHATKRRLDPRLAPIAAAVAVAAISGSAWAIAAPSDKPATSPAPALILSDAAERAAAADGAASRNYARPMAAATTPQAKSAATKQKSSRAPRATRSSAAPSATKADTATSASPSPSPSPTDPAPVGGLSEPEMHNAIAIVRAGQQMNLPKRAFVVAISTALQESHLHNLANPNVPGSMDHPNEGVGYDHASVGLFQQQPNWGTVDQLMDPMEAARRFYAALVAIPGWEQLDITVAAQRVQVSAFPDAYAKWQGLAEQIVNAIAP</sequence>
<dbReference type="RefSeq" id="WP_167928952.1">
    <property type="nucleotide sequence ID" value="NZ_JAATVY010000043.1"/>
</dbReference>
<evidence type="ECO:0000313" key="2">
    <source>
        <dbReference type="EMBL" id="NJC74048.1"/>
    </source>
</evidence>
<reference evidence="2 3" key="1">
    <citation type="submission" date="2020-03" db="EMBL/GenBank/DDBJ databases">
        <title>WGS of the type strain of Planosporangium spp.</title>
        <authorList>
            <person name="Thawai C."/>
        </authorList>
    </citation>
    <scope>NUCLEOTIDE SEQUENCE [LARGE SCALE GENOMIC DNA]</scope>
    <source>
        <strain evidence="2 3">TBRC 5610</strain>
    </source>
</reference>
<protein>
    <submittedName>
        <fullName evidence="2">Peptidase M23</fullName>
    </submittedName>
</protein>
<proteinExistence type="predicted"/>
<dbReference type="Proteomes" id="UP000722989">
    <property type="component" value="Unassembled WGS sequence"/>
</dbReference>
<keyword evidence="3" id="KW-1185">Reference proteome</keyword>
<comment type="caution">
    <text evidence="2">The sequence shown here is derived from an EMBL/GenBank/DDBJ whole genome shotgun (WGS) entry which is preliminary data.</text>
</comment>
<feature type="compositionally biased region" description="Basic residues" evidence="1">
    <location>
        <begin position="60"/>
        <end position="74"/>
    </location>
</feature>
<evidence type="ECO:0000313" key="3">
    <source>
        <dbReference type="Proteomes" id="UP000722989"/>
    </source>
</evidence>
<feature type="region of interest" description="Disordered" evidence="1">
    <location>
        <begin position="1"/>
        <end position="74"/>
    </location>
</feature>
<accession>A0ABX0Y9I0</accession>
<organism evidence="2 3">
    <name type="scientific">Planosporangium thailandense</name>
    <dbReference type="NCBI Taxonomy" id="765197"/>
    <lineage>
        <taxon>Bacteria</taxon>
        <taxon>Bacillati</taxon>
        <taxon>Actinomycetota</taxon>
        <taxon>Actinomycetes</taxon>
        <taxon>Micromonosporales</taxon>
        <taxon>Micromonosporaceae</taxon>
        <taxon>Planosporangium</taxon>
    </lineage>
</organism>
<name>A0ABX0Y9I0_9ACTN</name>
<feature type="compositionally biased region" description="Low complexity" evidence="1">
    <location>
        <begin position="138"/>
        <end position="182"/>
    </location>
</feature>
<feature type="compositionally biased region" description="Low complexity" evidence="1">
    <location>
        <begin position="18"/>
        <end position="50"/>
    </location>
</feature>
<dbReference type="EMBL" id="JAATVY010000043">
    <property type="protein sequence ID" value="NJC74048.1"/>
    <property type="molecule type" value="Genomic_DNA"/>
</dbReference>